<gene>
    <name evidence="1" type="ORF">C8N31_11124</name>
</gene>
<dbReference type="OrthoDB" id="8100519at2"/>
<proteinExistence type="predicted"/>
<dbReference type="RefSeq" id="WP_025046805.1">
    <property type="nucleotide sequence ID" value="NZ_QBKU01000011.1"/>
</dbReference>
<dbReference type="AlphaFoldDB" id="A0A2T6CAR6"/>
<dbReference type="EMBL" id="QBKU01000011">
    <property type="protein sequence ID" value="PTX72313.1"/>
    <property type="molecule type" value="Genomic_DNA"/>
</dbReference>
<comment type="caution">
    <text evidence="1">The sequence shown here is derived from an EMBL/GenBank/DDBJ whole genome shotgun (WGS) entry which is preliminary data.</text>
</comment>
<reference evidence="1 2" key="1">
    <citation type="submission" date="2018-04" db="EMBL/GenBank/DDBJ databases">
        <title>Genomic Encyclopedia of Archaeal and Bacterial Type Strains, Phase II (KMG-II): from individual species to whole genera.</title>
        <authorList>
            <person name="Goeker M."/>
        </authorList>
    </citation>
    <scope>NUCLEOTIDE SEQUENCE [LARGE SCALE GENOMIC DNA]</scope>
    <source>
        <strain evidence="1 2">DSM 12244</strain>
    </source>
</reference>
<evidence type="ECO:0000313" key="2">
    <source>
        <dbReference type="Proteomes" id="UP000244092"/>
    </source>
</evidence>
<protein>
    <submittedName>
        <fullName evidence="1">Uncharacterized protein</fullName>
    </submittedName>
</protein>
<accession>A0A2T6CAR6</accession>
<name>A0A2T6CAR6_9RHOB</name>
<organism evidence="1 2">
    <name type="scientific">Sulfitobacter mediterraneus</name>
    <dbReference type="NCBI Taxonomy" id="83219"/>
    <lineage>
        <taxon>Bacteria</taxon>
        <taxon>Pseudomonadati</taxon>
        <taxon>Pseudomonadota</taxon>
        <taxon>Alphaproteobacteria</taxon>
        <taxon>Rhodobacterales</taxon>
        <taxon>Roseobacteraceae</taxon>
        <taxon>Sulfitobacter</taxon>
    </lineage>
</organism>
<evidence type="ECO:0000313" key="1">
    <source>
        <dbReference type="EMBL" id="PTX72313.1"/>
    </source>
</evidence>
<dbReference type="Proteomes" id="UP000244092">
    <property type="component" value="Unassembled WGS sequence"/>
</dbReference>
<sequence>MTEQSIYQLVRDKLITHGVMKTDDGLITLNDKVLFGKFVKLERSKREPSFDEVLAVAAEIDTYLISIGKRQVMAFVFMYLHFSDLTVSRWELDEALPDGRVRKSGIFLRDVSDEERLIGLWATVKYRQIGESYLQTIYRSQRFDQEVTIGG</sequence>